<evidence type="ECO:0000313" key="7">
    <source>
        <dbReference type="EMBL" id="QTP56518.1"/>
    </source>
</evidence>
<dbReference type="Gene3D" id="3.40.50.300">
    <property type="entry name" value="P-loop containing nucleotide triphosphate hydrolases"/>
    <property type="match status" value="1"/>
</dbReference>
<sequence>MSDANVRHGEAVPALEIRQLSFAYGDRRVLDDVSLSVEAGEFVVLLGPNGAGKTTLFSLITRLHDRRQGEIRIGGYDVRRQAVQAHARIGVVFQQPTLDLDLSVAQNLAYHGALHGMGRREAKARALAQLERVGLDDQRRTRVRRLSGGQRRRVEIARGLMHGPRLLLLDEPTVGLDIASRRELVEHAHRLCAEEGVAVLWATHLIDEVRPGDRVVVLHRGKLLADERTEALTARLGVETLGEAFDLLVGDEEAACK</sequence>
<keyword evidence="3" id="KW-0536">Nodulation</keyword>
<evidence type="ECO:0000256" key="3">
    <source>
        <dbReference type="ARBA" id="ARBA00022458"/>
    </source>
</evidence>
<dbReference type="InterPro" id="IPR017871">
    <property type="entry name" value="ABC_transporter-like_CS"/>
</dbReference>
<dbReference type="SUPFAM" id="SSF52540">
    <property type="entry name" value="P-loop containing nucleoside triphosphate hydrolases"/>
    <property type="match status" value="1"/>
</dbReference>
<dbReference type="PROSITE" id="PS50893">
    <property type="entry name" value="ABC_TRANSPORTER_2"/>
    <property type="match status" value="1"/>
</dbReference>
<protein>
    <submittedName>
        <fullName evidence="7">ATP-binding cassette domain-containing protein</fullName>
    </submittedName>
</protein>
<dbReference type="InterPro" id="IPR003593">
    <property type="entry name" value="AAA+_ATPase"/>
</dbReference>
<dbReference type="PANTHER" id="PTHR42711:SF5">
    <property type="entry name" value="ABC TRANSPORTER ATP-BINDING PROTEIN NATA"/>
    <property type="match status" value="1"/>
</dbReference>
<dbReference type="GO" id="GO:0005524">
    <property type="term" value="F:ATP binding"/>
    <property type="evidence" value="ECO:0007669"/>
    <property type="project" value="UniProtKB-KW"/>
</dbReference>
<dbReference type="SMART" id="SM00382">
    <property type="entry name" value="AAA"/>
    <property type="match status" value="1"/>
</dbReference>
<evidence type="ECO:0000313" key="8">
    <source>
        <dbReference type="Proteomes" id="UP000671868"/>
    </source>
</evidence>
<dbReference type="Proteomes" id="UP000671868">
    <property type="component" value="Chromosome"/>
</dbReference>
<dbReference type="Pfam" id="PF00005">
    <property type="entry name" value="ABC_tran"/>
    <property type="match status" value="1"/>
</dbReference>
<keyword evidence="2" id="KW-0813">Transport</keyword>
<dbReference type="NCBIfam" id="TIGR03864">
    <property type="entry name" value="PQQ_ABC_ATP"/>
    <property type="match status" value="1"/>
</dbReference>
<keyword evidence="4" id="KW-0547">Nucleotide-binding</keyword>
<evidence type="ECO:0000256" key="4">
    <source>
        <dbReference type="ARBA" id="ARBA00022741"/>
    </source>
</evidence>
<dbReference type="CDD" id="cd03230">
    <property type="entry name" value="ABC_DR_subfamily_A"/>
    <property type="match status" value="1"/>
</dbReference>
<dbReference type="PROSITE" id="PS00211">
    <property type="entry name" value="ABC_TRANSPORTER_1"/>
    <property type="match status" value="1"/>
</dbReference>
<gene>
    <name evidence="7" type="ORF">HNO51_18645</name>
</gene>
<accession>A0ABX7WBQ6</accession>
<dbReference type="InterPro" id="IPR022467">
    <property type="entry name" value="ABC_transprt_ATP-bd_su_PQQ"/>
</dbReference>
<evidence type="ECO:0000256" key="5">
    <source>
        <dbReference type="ARBA" id="ARBA00022840"/>
    </source>
</evidence>
<comment type="similarity">
    <text evidence="1">Belongs to the ABC transporter superfamily.</text>
</comment>
<dbReference type="EMBL" id="CP053381">
    <property type="protein sequence ID" value="QTP56518.1"/>
    <property type="molecule type" value="Genomic_DNA"/>
</dbReference>
<dbReference type="InterPro" id="IPR027417">
    <property type="entry name" value="P-loop_NTPase"/>
</dbReference>
<dbReference type="PANTHER" id="PTHR42711">
    <property type="entry name" value="ABC TRANSPORTER ATP-BINDING PROTEIN"/>
    <property type="match status" value="1"/>
</dbReference>
<evidence type="ECO:0000259" key="6">
    <source>
        <dbReference type="PROSITE" id="PS50893"/>
    </source>
</evidence>
<organism evidence="7 8">
    <name type="scientific">Billgrantia sulfidoxydans</name>
    <dbReference type="NCBI Taxonomy" id="2733484"/>
    <lineage>
        <taxon>Bacteria</taxon>
        <taxon>Pseudomonadati</taxon>
        <taxon>Pseudomonadota</taxon>
        <taxon>Gammaproteobacteria</taxon>
        <taxon>Oceanospirillales</taxon>
        <taxon>Halomonadaceae</taxon>
        <taxon>Billgrantia</taxon>
    </lineage>
</organism>
<evidence type="ECO:0000256" key="2">
    <source>
        <dbReference type="ARBA" id="ARBA00022448"/>
    </source>
</evidence>
<dbReference type="RefSeq" id="WP_242597152.1">
    <property type="nucleotide sequence ID" value="NZ_CP053381.1"/>
</dbReference>
<dbReference type="InterPro" id="IPR050763">
    <property type="entry name" value="ABC_transporter_ATP-binding"/>
</dbReference>
<keyword evidence="5 7" id="KW-0067">ATP-binding</keyword>
<feature type="domain" description="ABC transporter" evidence="6">
    <location>
        <begin position="15"/>
        <end position="245"/>
    </location>
</feature>
<keyword evidence="8" id="KW-1185">Reference proteome</keyword>
<reference evidence="7 8" key="1">
    <citation type="journal article" date="2021" name="Front. Microbiol.">
        <title>Aerobic Denitrification and Heterotrophic Sulfur Oxidation in the Genus Halomonas Revealed by Six Novel Species Characterizations and Genome-Based Analysis.</title>
        <authorList>
            <person name="Wang L."/>
            <person name="Shao Z."/>
        </authorList>
    </citation>
    <scope>NUCLEOTIDE SEQUENCE [LARGE SCALE GENOMIC DNA]</scope>
    <source>
        <strain evidence="7 8">MCCC 1A11059</strain>
    </source>
</reference>
<name>A0ABX7WBQ6_9GAMM</name>
<dbReference type="InterPro" id="IPR003439">
    <property type="entry name" value="ABC_transporter-like_ATP-bd"/>
</dbReference>
<evidence type="ECO:0000256" key="1">
    <source>
        <dbReference type="ARBA" id="ARBA00005417"/>
    </source>
</evidence>
<proteinExistence type="inferred from homology"/>